<dbReference type="Proteomes" id="UP000826212">
    <property type="component" value="Chromosome"/>
</dbReference>
<keyword evidence="1" id="KW-0378">Hydrolase</keyword>
<accession>A0AC61NEG4</accession>
<proteinExistence type="predicted"/>
<keyword evidence="2" id="KW-1185">Reference proteome</keyword>
<evidence type="ECO:0000313" key="2">
    <source>
        <dbReference type="Proteomes" id="UP000826212"/>
    </source>
</evidence>
<reference evidence="1" key="1">
    <citation type="submission" date="2021-08" db="EMBL/GenBank/DDBJ databases">
        <title>Novel anaerobic bacterium isolated from sea squirt in East Sea, Republic of Korea.</title>
        <authorList>
            <person name="Nguyen T.H."/>
            <person name="Li Z."/>
            <person name="Lee Y.-J."/>
            <person name="Ko J."/>
            <person name="Kim S.-G."/>
        </authorList>
    </citation>
    <scope>NUCLEOTIDE SEQUENCE</scope>
    <source>
        <strain evidence="1">KCTC 25031</strain>
    </source>
</reference>
<gene>
    <name evidence="1" type="primary">dtd</name>
    <name evidence="1" type="ORF">K4L44_15820</name>
</gene>
<dbReference type="EMBL" id="CP081303">
    <property type="protein sequence ID" value="QZE13975.1"/>
    <property type="molecule type" value="Genomic_DNA"/>
</dbReference>
<sequence length="149" mass="16683">MKVVLQRVMKASVEIDGAIHSRIEKGLLVFLGVGNEDCEEDIQWLVKKISQMRIFEDENGLMNRSLIDIQGEILVVSQFTLMAQTKKGNRPSFIDAAKPDISTPLYEIFLHKMDDVLDSDVQSGVFGADMNISLINDGPVTIIMDSKNR</sequence>
<name>A0AC61NEG4_9BACT</name>
<evidence type="ECO:0000313" key="1">
    <source>
        <dbReference type="EMBL" id="QZE13975.1"/>
    </source>
</evidence>
<protein>
    <submittedName>
        <fullName evidence="1">D-tyrosyl-tRNA(Tyr) deacylase</fullName>
        <ecNumber evidence="1">3.1.1.96</ecNumber>
    </submittedName>
</protein>
<organism evidence="1 2">
    <name type="scientific">Halosquirtibacter laminarini</name>
    <dbReference type="NCBI Taxonomy" id="3374600"/>
    <lineage>
        <taxon>Bacteria</taxon>
        <taxon>Pseudomonadati</taxon>
        <taxon>Bacteroidota</taxon>
        <taxon>Bacteroidia</taxon>
        <taxon>Marinilabiliales</taxon>
        <taxon>Prolixibacteraceae</taxon>
        <taxon>Halosquirtibacter</taxon>
    </lineage>
</organism>
<dbReference type="EC" id="3.1.1.96" evidence="1"/>